<keyword evidence="2" id="KW-0238">DNA-binding</keyword>
<feature type="domain" description="Resolvase/invertase-type recombinase catalytic" evidence="6">
    <location>
        <begin position="1"/>
        <end position="138"/>
    </location>
</feature>
<evidence type="ECO:0000256" key="4">
    <source>
        <dbReference type="PIRSR" id="PIRSR606118-50"/>
    </source>
</evidence>
<dbReference type="InterPro" id="IPR036162">
    <property type="entry name" value="Resolvase-like_N_sf"/>
</dbReference>
<dbReference type="PROSITE" id="PS00397">
    <property type="entry name" value="RECOMBINASES_1"/>
    <property type="match status" value="1"/>
</dbReference>
<dbReference type="AlphaFoldDB" id="A0A133PAA5"/>
<sequence length="203" mass="23815">MIYGYARVSSKEQSLKRQLKELEEQGIEKINIYKEFVSGKNFKDRVEYHKLLSQCRVGDTIIFTSLDRFSRSVTEATKEFENLEKRGITAKFLKENIDTGKEDVSKLIMSICLWIAEEERKTLKKRQRQGYEALQKTENGRMISKKGTLIGGREKKLTKNQIEMIKEFKEGKSIYNLSQLARLINVSRPYLYKKLKELENESI</sequence>
<feature type="active site" description="O-(5'-phospho-DNA)-serine intermediate" evidence="4 5">
    <location>
        <position position="9"/>
    </location>
</feature>
<dbReference type="PANTHER" id="PTHR30461">
    <property type="entry name" value="DNA-INVERTASE FROM LAMBDOID PROPHAGE"/>
    <property type="match status" value="1"/>
</dbReference>
<gene>
    <name evidence="8" type="ORF">EII28_11650</name>
    <name evidence="7" type="ORF">HMPREF3221_00301</name>
</gene>
<dbReference type="RefSeq" id="WP_060797898.1">
    <property type="nucleotide sequence ID" value="NZ_KQ956628.1"/>
</dbReference>
<dbReference type="PANTHER" id="PTHR30461:SF2">
    <property type="entry name" value="SERINE RECOMBINASE PINE-RELATED"/>
    <property type="match status" value="1"/>
</dbReference>
<evidence type="ECO:0000256" key="2">
    <source>
        <dbReference type="ARBA" id="ARBA00023125"/>
    </source>
</evidence>
<dbReference type="SUPFAM" id="SSF53041">
    <property type="entry name" value="Resolvase-like"/>
    <property type="match status" value="1"/>
</dbReference>
<evidence type="ECO:0000256" key="1">
    <source>
        <dbReference type="ARBA" id="ARBA00022908"/>
    </source>
</evidence>
<dbReference type="GO" id="GO:0000150">
    <property type="term" value="F:DNA strand exchange activity"/>
    <property type="evidence" value="ECO:0007669"/>
    <property type="project" value="InterPro"/>
</dbReference>
<evidence type="ECO:0000259" key="6">
    <source>
        <dbReference type="PROSITE" id="PS51736"/>
    </source>
</evidence>
<evidence type="ECO:0000313" key="9">
    <source>
        <dbReference type="Proteomes" id="UP000070401"/>
    </source>
</evidence>
<reference evidence="7" key="2">
    <citation type="submission" date="2016-01" db="EMBL/GenBank/DDBJ databases">
        <authorList>
            <person name="Oliw E.H."/>
        </authorList>
    </citation>
    <scope>NUCLEOTIDE SEQUENCE [LARGE SCALE GENOMIC DNA]</scope>
    <source>
        <strain evidence="7">MJR7757B</strain>
    </source>
</reference>
<dbReference type="Proteomes" id="UP000070401">
    <property type="component" value="Unassembled WGS sequence"/>
</dbReference>
<organism evidence="7 9">
    <name type="scientific">Fusobacterium nucleatum</name>
    <dbReference type="NCBI Taxonomy" id="851"/>
    <lineage>
        <taxon>Bacteria</taxon>
        <taxon>Fusobacteriati</taxon>
        <taxon>Fusobacteriota</taxon>
        <taxon>Fusobacteriia</taxon>
        <taxon>Fusobacteriales</taxon>
        <taxon>Fusobacteriaceae</taxon>
        <taxon>Fusobacterium</taxon>
    </lineage>
</organism>
<dbReference type="Pfam" id="PF00239">
    <property type="entry name" value="Resolvase"/>
    <property type="match status" value="1"/>
</dbReference>
<dbReference type="PATRIC" id="fig|851.8.peg.300"/>
<comment type="caution">
    <text evidence="7">The sequence shown here is derived from an EMBL/GenBank/DDBJ whole genome shotgun (WGS) entry which is preliminary data.</text>
</comment>
<proteinExistence type="predicted"/>
<dbReference type="GO" id="GO:0015074">
    <property type="term" value="P:DNA integration"/>
    <property type="evidence" value="ECO:0007669"/>
    <property type="project" value="UniProtKB-KW"/>
</dbReference>
<evidence type="ECO:0000256" key="5">
    <source>
        <dbReference type="PROSITE-ProRule" id="PRU10137"/>
    </source>
</evidence>
<protein>
    <submittedName>
        <fullName evidence="8">Recombinase family protein</fullName>
    </submittedName>
    <submittedName>
        <fullName evidence="7">Resolvase protein</fullName>
    </submittedName>
</protein>
<name>A0A133PAA5_FUSNU</name>
<evidence type="ECO:0000313" key="8">
    <source>
        <dbReference type="EMBL" id="RRD34752.1"/>
    </source>
</evidence>
<dbReference type="EMBL" id="LRPY01000028">
    <property type="protein sequence ID" value="KXA25488.1"/>
    <property type="molecule type" value="Genomic_DNA"/>
</dbReference>
<dbReference type="EMBL" id="RQZD01000039">
    <property type="protein sequence ID" value="RRD34752.1"/>
    <property type="molecule type" value="Genomic_DNA"/>
</dbReference>
<dbReference type="GO" id="GO:0003677">
    <property type="term" value="F:DNA binding"/>
    <property type="evidence" value="ECO:0007669"/>
    <property type="project" value="UniProtKB-KW"/>
</dbReference>
<dbReference type="InterPro" id="IPR006119">
    <property type="entry name" value="Resolv_N"/>
</dbReference>
<evidence type="ECO:0000313" key="7">
    <source>
        <dbReference type="EMBL" id="KXA25488.1"/>
    </source>
</evidence>
<dbReference type="PROSITE" id="PS51736">
    <property type="entry name" value="RECOMBINASES_3"/>
    <property type="match status" value="1"/>
</dbReference>
<reference evidence="8" key="3">
    <citation type="submission" date="2018-11" db="EMBL/GenBank/DDBJ databases">
        <title>Genomes From Bacteria Associated with the Canine Oral Cavity: a Test Case for Automated Genome-Based Taxonomic Assignment.</title>
        <authorList>
            <person name="Coil D.A."/>
            <person name="Jospin G."/>
            <person name="Darling A.E."/>
            <person name="Wallis C."/>
            <person name="Davis I.J."/>
            <person name="Harris S."/>
            <person name="Eisen J.A."/>
            <person name="Holcombe L.J."/>
            <person name="O'Flynn C."/>
        </authorList>
    </citation>
    <scope>NUCLEOTIDE SEQUENCE [LARGE SCALE GENOMIC DNA]</scope>
    <source>
        <strain evidence="8">OH5060</strain>
    </source>
</reference>
<dbReference type="InterPro" id="IPR050639">
    <property type="entry name" value="SSR_resolvase"/>
</dbReference>
<dbReference type="Gene3D" id="3.40.50.1390">
    <property type="entry name" value="Resolvase, N-terminal catalytic domain"/>
    <property type="match status" value="1"/>
</dbReference>
<dbReference type="CDD" id="cd03768">
    <property type="entry name" value="SR_ResInv"/>
    <property type="match status" value="1"/>
</dbReference>
<keyword evidence="1" id="KW-0229">DNA integration</keyword>
<accession>A0A133PAA5</accession>
<evidence type="ECO:0000256" key="3">
    <source>
        <dbReference type="ARBA" id="ARBA00023172"/>
    </source>
</evidence>
<keyword evidence="3" id="KW-0233">DNA recombination</keyword>
<dbReference type="SMART" id="SM00857">
    <property type="entry name" value="Resolvase"/>
    <property type="match status" value="1"/>
</dbReference>
<keyword evidence="9" id="KW-1185">Reference proteome</keyword>
<dbReference type="InterPro" id="IPR006118">
    <property type="entry name" value="Recombinase_CS"/>
</dbReference>
<reference evidence="9" key="1">
    <citation type="submission" date="2016-01" db="EMBL/GenBank/DDBJ databases">
        <authorList>
            <person name="Mitreva M."/>
            <person name="Pepin K.H."/>
            <person name="Mihindukulasuriya K.A."/>
            <person name="Fulton R."/>
            <person name="Fronick C."/>
            <person name="O'Laughlin M."/>
            <person name="Miner T."/>
            <person name="Herter B."/>
            <person name="Rosa B.A."/>
            <person name="Cordes M."/>
            <person name="Tomlinson C."/>
            <person name="Wollam A."/>
            <person name="Palsikar V.B."/>
            <person name="Mardis E.R."/>
            <person name="Wilson R.K."/>
        </authorList>
    </citation>
    <scope>NUCLEOTIDE SEQUENCE [LARGE SCALE GENOMIC DNA]</scope>
    <source>
        <strain evidence="9">MJR7757B</strain>
    </source>
</reference>